<dbReference type="RefSeq" id="WP_017690128.1">
    <property type="nucleotide sequence ID" value="NZ_BIMJ01000041.1"/>
</dbReference>
<protein>
    <submittedName>
        <fullName evidence="2">Uncharacterized protein</fullName>
    </submittedName>
</protein>
<name>A0ABD8AW90_PAEAM</name>
<accession>A0ABD8AW90</accession>
<feature type="region of interest" description="Disordered" evidence="1">
    <location>
        <begin position="1"/>
        <end position="20"/>
    </location>
</feature>
<dbReference type="Proteomes" id="UP001364764">
    <property type="component" value="Chromosome"/>
</dbReference>
<organism evidence="2 3">
    <name type="scientific">Paenibacillus amylolyticus</name>
    <dbReference type="NCBI Taxonomy" id="1451"/>
    <lineage>
        <taxon>Bacteria</taxon>
        <taxon>Bacillati</taxon>
        <taxon>Bacillota</taxon>
        <taxon>Bacilli</taxon>
        <taxon>Bacillales</taxon>
        <taxon>Paenibacillaceae</taxon>
        <taxon>Paenibacillus</taxon>
    </lineage>
</organism>
<evidence type="ECO:0000256" key="1">
    <source>
        <dbReference type="SAM" id="MobiDB-lite"/>
    </source>
</evidence>
<gene>
    <name evidence="2" type="ORF">V6668_06605</name>
</gene>
<evidence type="ECO:0000313" key="2">
    <source>
        <dbReference type="EMBL" id="WWP21845.1"/>
    </source>
</evidence>
<feature type="compositionally biased region" description="Basic and acidic residues" evidence="1">
    <location>
        <begin position="1"/>
        <end position="13"/>
    </location>
</feature>
<proteinExistence type="predicted"/>
<dbReference type="AlphaFoldDB" id="A0ABD8AW90"/>
<dbReference type="EMBL" id="CP145892">
    <property type="protein sequence ID" value="WWP21845.1"/>
    <property type="molecule type" value="Genomic_DNA"/>
</dbReference>
<dbReference type="GeneID" id="72446663"/>
<sequence length="51" mass="6020">MNMKHPNRDDRRPTGKQVEATQMDIMKVLLQCGIDPERWNHFVSSVNNKRP</sequence>
<reference evidence="2 3" key="1">
    <citation type="submission" date="2024-02" db="EMBL/GenBank/DDBJ databases">
        <title>Complete sequences of two Paenibacillus sp. strains and one Lysinibacillus strain isolated from the environment on STAA medium highlight biotechnological potential.</title>
        <authorList>
            <person name="Attere S.A."/>
            <person name="Piche L.C."/>
            <person name="Intertaglia L."/>
            <person name="Lami R."/>
            <person name="Charette S.J."/>
            <person name="Vincent A.T."/>
        </authorList>
    </citation>
    <scope>NUCLEOTIDE SEQUENCE [LARGE SCALE GENOMIC DNA]</scope>
    <source>
        <strain evidence="2 3">Y5S-7</strain>
    </source>
</reference>
<evidence type="ECO:0000313" key="3">
    <source>
        <dbReference type="Proteomes" id="UP001364764"/>
    </source>
</evidence>